<dbReference type="Proteomes" id="UP000270291">
    <property type="component" value="Unassembled WGS sequence"/>
</dbReference>
<dbReference type="RefSeq" id="WP_125434670.1">
    <property type="nucleotide sequence ID" value="NZ_RWIU01000001.1"/>
</dbReference>
<keyword evidence="3" id="KW-1185">Reference proteome</keyword>
<keyword evidence="1" id="KW-1133">Transmembrane helix</keyword>
<accession>A0A428KH55</accession>
<name>A0A428KH55_9BACT</name>
<evidence type="ECO:0000313" key="2">
    <source>
        <dbReference type="EMBL" id="RSK45688.1"/>
    </source>
</evidence>
<comment type="caution">
    <text evidence="2">The sequence shown here is derived from an EMBL/GenBank/DDBJ whole genome shotgun (WGS) entry which is preliminary data.</text>
</comment>
<feature type="transmembrane region" description="Helical" evidence="1">
    <location>
        <begin position="7"/>
        <end position="29"/>
    </location>
</feature>
<organism evidence="2 3">
    <name type="scientific">Hymenobacter perfusus</name>
    <dbReference type="NCBI Taxonomy" id="1236770"/>
    <lineage>
        <taxon>Bacteria</taxon>
        <taxon>Pseudomonadati</taxon>
        <taxon>Bacteroidota</taxon>
        <taxon>Cytophagia</taxon>
        <taxon>Cytophagales</taxon>
        <taxon>Hymenobacteraceae</taxon>
        <taxon>Hymenobacter</taxon>
    </lineage>
</organism>
<sequence>MTHKEKWLTFAPAGLMTIGLGSCLVQWAADKKRNGRPTSEWVAAGTVALVVFNAGISLFGRGVVEKVRHEIATKPFELDYANVARL</sequence>
<evidence type="ECO:0000313" key="3">
    <source>
        <dbReference type="Proteomes" id="UP000270291"/>
    </source>
</evidence>
<protein>
    <submittedName>
        <fullName evidence="2">Uncharacterized protein</fullName>
    </submittedName>
</protein>
<proteinExistence type="predicted"/>
<keyword evidence="1" id="KW-0472">Membrane</keyword>
<keyword evidence="1" id="KW-0812">Transmembrane</keyword>
<dbReference type="AlphaFoldDB" id="A0A428KH55"/>
<feature type="transmembrane region" description="Helical" evidence="1">
    <location>
        <begin position="41"/>
        <end position="64"/>
    </location>
</feature>
<gene>
    <name evidence="2" type="ORF">EI293_00515</name>
</gene>
<dbReference type="OrthoDB" id="1453686at2"/>
<dbReference type="PROSITE" id="PS51257">
    <property type="entry name" value="PROKAR_LIPOPROTEIN"/>
    <property type="match status" value="1"/>
</dbReference>
<evidence type="ECO:0000256" key="1">
    <source>
        <dbReference type="SAM" id="Phobius"/>
    </source>
</evidence>
<dbReference type="EMBL" id="RWIU01000001">
    <property type="protein sequence ID" value="RSK45688.1"/>
    <property type="molecule type" value="Genomic_DNA"/>
</dbReference>
<reference evidence="2 3" key="1">
    <citation type="submission" date="2018-12" db="EMBL/GenBank/DDBJ databases">
        <authorList>
            <person name="Feng G."/>
            <person name="Zhu H."/>
        </authorList>
    </citation>
    <scope>NUCLEOTIDE SEQUENCE [LARGE SCALE GENOMIC DNA]</scope>
    <source>
        <strain evidence="2 3">LMG 26000</strain>
    </source>
</reference>